<organism evidence="2 3">
    <name type="scientific">Pseudomonas muyukensis</name>
    <dbReference type="NCBI Taxonomy" id="2842357"/>
    <lineage>
        <taxon>Bacteria</taxon>
        <taxon>Pseudomonadati</taxon>
        <taxon>Pseudomonadota</taxon>
        <taxon>Gammaproteobacteria</taxon>
        <taxon>Pseudomonadales</taxon>
        <taxon>Pseudomonadaceae</taxon>
        <taxon>Pseudomonas</taxon>
    </lineage>
</organism>
<dbReference type="InterPro" id="IPR006913">
    <property type="entry name" value="CENP-V/GFA"/>
</dbReference>
<dbReference type="RefSeq" id="WP_217847829.1">
    <property type="nucleotide sequence ID" value="NZ_CP077073.1"/>
</dbReference>
<evidence type="ECO:0000313" key="2">
    <source>
        <dbReference type="EMBL" id="QXH33451.1"/>
    </source>
</evidence>
<dbReference type="PROSITE" id="PS51891">
    <property type="entry name" value="CENP_V_GFA"/>
    <property type="match status" value="1"/>
</dbReference>
<evidence type="ECO:0000259" key="1">
    <source>
        <dbReference type="PROSITE" id="PS51891"/>
    </source>
</evidence>
<gene>
    <name evidence="2" type="ORF">KSS95_14820</name>
</gene>
<dbReference type="PANTHER" id="PTHR33337:SF40">
    <property type="entry name" value="CENP-V_GFA DOMAIN-CONTAINING PROTEIN-RELATED"/>
    <property type="match status" value="1"/>
</dbReference>
<name>A0ABX8M6Z0_9PSED</name>
<accession>A0ABX8M6Z0</accession>
<keyword evidence="3" id="KW-1185">Reference proteome</keyword>
<proteinExistence type="predicted"/>
<reference evidence="2" key="1">
    <citation type="journal article" date="2021" name="Microorganisms">
        <title>The Ever-Expanding Pseudomonas Genus: Description of 43 New Species and Partition of the Pseudomonas putida Group.</title>
        <authorList>
            <person name="Girard L."/>
            <person name="Lood C."/>
            <person name="Hofte M."/>
            <person name="Vandamme P."/>
            <person name="Rokni-Zadeh H."/>
            <person name="van Noort V."/>
            <person name="Lavigne R."/>
            <person name="De Mot R."/>
        </authorList>
    </citation>
    <scope>NUCLEOTIDE SEQUENCE</scope>
    <source>
        <strain evidence="2">COW39</strain>
    </source>
</reference>
<sequence length="126" mass="13245">MTRFTGGCLCGRIRFIAEGEADFPHTCSCSQCQRHSGGLTLCWVEFDKAAVSWVGEGRAPALYRSSSASSRAFCATCGSSLGAVDDGPTVALLLGCFDDPQAPGLRPVAHAFEGSRPAWWKVDAGG</sequence>
<evidence type="ECO:0000313" key="3">
    <source>
        <dbReference type="Proteomes" id="UP001047646"/>
    </source>
</evidence>
<feature type="domain" description="CENP-V/GFA" evidence="1">
    <location>
        <begin position="4"/>
        <end position="121"/>
    </location>
</feature>
<dbReference type="Pfam" id="PF04828">
    <property type="entry name" value="GFA"/>
    <property type="match status" value="1"/>
</dbReference>
<protein>
    <submittedName>
        <fullName evidence="2">GFA family protein</fullName>
    </submittedName>
</protein>
<dbReference type="EMBL" id="CP077073">
    <property type="protein sequence ID" value="QXH33451.1"/>
    <property type="molecule type" value="Genomic_DNA"/>
</dbReference>
<dbReference type="PANTHER" id="PTHR33337">
    <property type="entry name" value="GFA DOMAIN-CONTAINING PROTEIN"/>
    <property type="match status" value="1"/>
</dbReference>
<dbReference type="Proteomes" id="UP001047646">
    <property type="component" value="Chromosome"/>
</dbReference>